<proteinExistence type="predicted"/>
<keyword evidence="1" id="KW-0472">Membrane</keyword>
<reference evidence="2 3" key="1">
    <citation type="submission" date="2018-10" db="EMBL/GenBank/DDBJ databases">
        <title>Genome sequencing of Mucilaginibacter sp. HYN0043.</title>
        <authorList>
            <person name="Kim M."/>
            <person name="Yi H."/>
        </authorList>
    </citation>
    <scope>NUCLEOTIDE SEQUENCE [LARGE SCALE GENOMIC DNA]</scope>
    <source>
        <strain evidence="2 3">HYN0043</strain>
    </source>
</reference>
<dbReference type="OrthoDB" id="7107981at2"/>
<sequence>MPEKSSVTLIAERRMKRKIAGLFAVLIAGVTVILPPALISPDYALKGGLLLFLIFFTFYKSLYRFFLTNFNKDDLRILIDTDFTTLPEKNFVLYLRPFLSDEENGVYKTGLTLPMEMPYSKLYTSEEQIVKPFEGVGLDVIAIDNPKQAQIILGAKRYKVENDQDWYNVVKKLIERANYICVNCALSQDGFKAKGLGREIKRCFSKKGYRNKTLILMPGEKKQANNLRILFQQWRIGYALPTSIKFNNKVYGGISYFFKGVPSFFPFETARLTNDSRFYIWGGIIDFMRVHSNYAFDERASIVRCLLANVIDLTAIFYLFKLSKNSDLVMGVFVCVLGCFLLSFSLGRRLLNIRIRDRSGAPVQGGQLFFRQQLKALVIILMPITLIGSLRNKRFTWAHDLLCKTDKFPTKRKQN</sequence>
<feature type="transmembrane region" description="Helical" evidence="1">
    <location>
        <begin position="302"/>
        <end position="322"/>
    </location>
</feature>
<keyword evidence="1" id="KW-0812">Transmembrane</keyword>
<keyword evidence="3" id="KW-1185">Reference proteome</keyword>
<evidence type="ECO:0000313" key="2">
    <source>
        <dbReference type="EMBL" id="AYL98153.1"/>
    </source>
</evidence>
<evidence type="ECO:0000256" key="1">
    <source>
        <dbReference type="SAM" id="Phobius"/>
    </source>
</evidence>
<evidence type="ECO:0000313" key="3">
    <source>
        <dbReference type="Proteomes" id="UP000270046"/>
    </source>
</evidence>
<dbReference type="KEGG" id="muh:HYN43_023960"/>
<evidence type="ECO:0008006" key="4">
    <source>
        <dbReference type="Google" id="ProtNLM"/>
    </source>
</evidence>
<feature type="transmembrane region" description="Helical" evidence="1">
    <location>
        <begin position="328"/>
        <end position="347"/>
    </location>
</feature>
<name>A0A494W331_9SPHI</name>
<accession>A0A494W331</accession>
<protein>
    <recommendedName>
        <fullName evidence="4">RDD domain-containing protein</fullName>
    </recommendedName>
</protein>
<dbReference type="AlphaFoldDB" id="A0A494W331"/>
<dbReference type="RefSeq" id="WP_119406434.1">
    <property type="nucleotide sequence ID" value="NZ_CP032869.1"/>
</dbReference>
<keyword evidence="1" id="KW-1133">Transmembrane helix</keyword>
<gene>
    <name evidence="2" type="ORF">HYN43_023960</name>
</gene>
<feature type="transmembrane region" description="Helical" evidence="1">
    <location>
        <begin position="44"/>
        <end position="62"/>
    </location>
</feature>
<dbReference type="EMBL" id="CP032869">
    <property type="protein sequence ID" value="AYL98153.1"/>
    <property type="molecule type" value="Genomic_DNA"/>
</dbReference>
<feature type="transmembrane region" description="Helical" evidence="1">
    <location>
        <begin position="20"/>
        <end position="38"/>
    </location>
</feature>
<organism evidence="2 3">
    <name type="scientific">Mucilaginibacter celer</name>
    <dbReference type="NCBI Taxonomy" id="2305508"/>
    <lineage>
        <taxon>Bacteria</taxon>
        <taxon>Pseudomonadati</taxon>
        <taxon>Bacteroidota</taxon>
        <taxon>Sphingobacteriia</taxon>
        <taxon>Sphingobacteriales</taxon>
        <taxon>Sphingobacteriaceae</taxon>
        <taxon>Mucilaginibacter</taxon>
    </lineage>
</organism>
<dbReference type="Proteomes" id="UP000270046">
    <property type="component" value="Chromosome"/>
</dbReference>